<protein>
    <submittedName>
        <fullName evidence="2">Uncharacterized protein</fullName>
    </submittedName>
</protein>
<dbReference type="RefSeq" id="WP_186639710.1">
    <property type="nucleotide sequence ID" value="NZ_JACOAF010000037.1"/>
</dbReference>
<feature type="transmembrane region" description="Helical" evidence="1">
    <location>
        <begin position="16"/>
        <end position="36"/>
    </location>
</feature>
<keyword evidence="3" id="KW-1185">Reference proteome</keyword>
<dbReference type="Proteomes" id="UP000659698">
    <property type="component" value="Unassembled WGS sequence"/>
</dbReference>
<comment type="caution">
    <text evidence="2">The sequence shown here is derived from an EMBL/GenBank/DDBJ whole genome shotgun (WGS) entry which is preliminary data.</text>
</comment>
<reference evidence="2 3" key="1">
    <citation type="journal article" date="2019" name="Int. J. Syst. Evol. Microbiol.">
        <title>Rufibacter sediminis sp. nov., isolated from freshwater lake sediment.</title>
        <authorList>
            <person name="Qu J.H."/>
            <person name="Zhang L.J."/>
            <person name="Fu Y.H."/>
            <person name="Li H.F."/>
        </authorList>
    </citation>
    <scope>NUCLEOTIDE SEQUENCE [LARGE SCALE GENOMIC DNA]</scope>
    <source>
        <strain evidence="2 3">H-1</strain>
    </source>
</reference>
<organism evidence="2 3">
    <name type="scientific">Rufibacter sediminis</name>
    <dbReference type="NCBI Taxonomy" id="2762756"/>
    <lineage>
        <taxon>Bacteria</taxon>
        <taxon>Pseudomonadati</taxon>
        <taxon>Bacteroidota</taxon>
        <taxon>Cytophagia</taxon>
        <taxon>Cytophagales</taxon>
        <taxon>Hymenobacteraceae</taxon>
        <taxon>Rufibacter</taxon>
    </lineage>
</organism>
<evidence type="ECO:0000313" key="3">
    <source>
        <dbReference type="Proteomes" id="UP000659698"/>
    </source>
</evidence>
<name>A0ABR6VVB5_9BACT</name>
<sequence>MTAIIDDLASNKFPMLVFYLQLLVFLISPNCHLVFYSPLLVLSPTIQTPALFSTSTPYNAGANTQQRRK</sequence>
<dbReference type="EMBL" id="JACOAF010000037">
    <property type="protein sequence ID" value="MBC3541137.1"/>
    <property type="molecule type" value="Genomic_DNA"/>
</dbReference>
<keyword evidence="1" id="KW-0812">Transmembrane</keyword>
<accession>A0ABR6VVB5</accession>
<keyword evidence="1" id="KW-0472">Membrane</keyword>
<proteinExistence type="predicted"/>
<evidence type="ECO:0000256" key="1">
    <source>
        <dbReference type="SAM" id="Phobius"/>
    </source>
</evidence>
<keyword evidence="1" id="KW-1133">Transmembrane helix</keyword>
<evidence type="ECO:0000313" key="2">
    <source>
        <dbReference type="EMBL" id="MBC3541137.1"/>
    </source>
</evidence>
<gene>
    <name evidence="2" type="ORF">H7U12_15695</name>
</gene>